<evidence type="ECO:0000256" key="1">
    <source>
        <dbReference type="ARBA" id="ARBA00022729"/>
    </source>
</evidence>
<protein>
    <submittedName>
        <fullName evidence="2">MspA family porin</fullName>
    </submittedName>
</protein>
<dbReference type="Gene3D" id="2.60.40.1650">
    <property type="entry name" value="Porin MspA (Ig-like beta-sandwich domain)"/>
    <property type="match status" value="2"/>
</dbReference>
<proteinExistence type="predicted"/>
<organism evidence="2 3">
    <name type="scientific">Nocardia uniformis</name>
    <dbReference type="NCBI Taxonomy" id="53432"/>
    <lineage>
        <taxon>Bacteria</taxon>
        <taxon>Bacillati</taxon>
        <taxon>Actinomycetota</taxon>
        <taxon>Actinomycetes</taxon>
        <taxon>Mycobacteriales</taxon>
        <taxon>Nocardiaceae</taxon>
        <taxon>Nocardia</taxon>
    </lineage>
</organism>
<evidence type="ECO:0000313" key="3">
    <source>
        <dbReference type="Proteomes" id="UP000586827"/>
    </source>
</evidence>
<gene>
    <name evidence="2" type="ORF">HLB23_19995</name>
</gene>
<dbReference type="SUPFAM" id="SSF56959">
    <property type="entry name" value="Leukocidin-like"/>
    <property type="match status" value="1"/>
</dbReference>
<sequence length="173" mass="18365">MEALAPHEKVFPSPVGTFTIGNRDEAINRIAPLNMMGTTREALVSNVAYARIDGGATGTMTVGYHIGCAVNLQNGVIGITPNVYPEIPSLETGFRSYVAPVFTATMGPGQVADVKLSEKQIVPGDTAMVITRDFHVVVNGCTGPVTLRQYTNLLVKSPLVDDSGSVFGDPTWL</sequence>
<comment type="caution">
    <text evidence="2">The sequence shown here is derived from an EMBL/GenBank/DDBJ whole genome shotgun (WGS) entry which is preliminary data.</text>
</comment>
<name>A0A849C032_9NOCA</name>
<dbReference type="Proteomes" id="UP000586827">
    <property type="component" value="Unassembled WGS sequence"/>
</dbReference>
<dbReference type="EMBL" id="JABELX010000007">
    <property type="protein sequence ID" value="NNH72112.1"/>
    <property type="molecule type" value="Genomic_DNA"/>
</dbReference>
<accession>A0A849C032</accession>
<evidence type="ECO:0000313" key="2">
    <source>
        <dbReference type="EMBL" id="NNH72112.1"/>
    </source>
</evidence>
<reference evidence="2 3" key="1">
    <citation type="submission" date="2020-05" db="EMBL/GenBank/DDBJ databases">
        <title>MicrobeNet Type strains.</title>
        <authorList>
            <person name="Nicholson A.C."/>
        </authorList>
    </citation>
    <scope>NUCLEOTIDE SEQUENCE [LARGE SCALE GENOMIC DNA]</scope>
    <source>
        <strain evidence="2 3">JCM 3224</strain>
    </source>
</reference>
<dbReference type="InterPro" id="IPR015286">
    <property type="entry name" value="Porin_fam_mycobact-type"/>
</dbReference>
<dbReference type="InterPro" id="IPR036435">
    <property type="entry name" value="Leukocidin/porin_MspA_sf"/>
</dbReference>
<dbReference type="Pfam" id="PF09203">
    <property type="entry name" value="MspA"/>
    <property type="match status" value="1"/>
</dbReference>
<keyword evidence="3" id="KW-1185">Reference proteome</keyword>
<dbReference type="AlphaFoldDB" id="A0A849C032"/>
<keyword evidence="1" id="KW-0732">Signal</keyword>